<evidence type="ECO:0000256" key="2">
    <source>
        <dbReference type="ARBA" id="ARBA00005272"/>
    </source>
</evidence>
<evidence type="ECO:0000256" key="3">
    <source>
        <dbReference type="ARBA" id="ARBA00022630"/>
    </source>
</evidence>
<comment type="similarity">
    <text evidence="2">Belongs to the NADH dehydrogenase family.</text>
</comment>
<keyword evidence="5 7" id="KW-0560">Oxidoreductase</keyword>
<feature type="domain" description="FAD/NAD(P)-binding" evidence="6">
    <location>
        <begin position="4"/>
        <end position="306"/>
    </location>
</feature>
<evidence type="ECO:0000313" key="8">
    <source>
        <dbReference type="Proteomes" id="UP001596099"/>
    </source>
</evidence>
<dbReference type="SUPFAM" id="SSF51905">
    <property type="entry name" value="FAD/NAD(P)-binding domain"/>
    <property type="match status" value="2"/>
</dbReference>
<comment type="cofactor">
    <cofactor evidence="1">
        <name>FAD</name>
        <dbReference type="ChEBI" id="CHEBI:57692"/>
    </cofactor>
</comment>
<accession>A0ABD5RRD5</accession>
<reference evidence="7 8" key="1">
    <citation type="journal article" date="2019" name="Int. J. Syst. Evol. Microbiol.">
        <title>The Global Catalogue of Microorganisms (GCM) 10K type strain sequencing project: providing services to taxonomists for standard genome sequencing and annotation.</title>
        <authorList>
            <consortium name="The Broad Institute Genomics Platform"/>
            <consortium name="The Broad Institute Genome Sequencing Center for Infectious Disease"/>
            <person name="Wu L."/>
            <person name="Ma J."/>
        </authorList>
    </citation>
    <scope>NUCLEOTIDE SEQUENCE [LARGE SCALE GENOMIC DNA]</scope>
    <source>
        <strain evidence="7 8">CGMCC 1.12543</strain>
    </source>
</reference>
<organism evidence="7 8">
    <name type="scientific">Halomarina salina</name>
    <dbReference type="NCBI Taxonomy" id="1872699"/>
    <lineage>
        <taxon>Archaea</taxon>
        <taxon>Methanobacteriati</taxon>
        <taxon>Methanobacteriota</taxon>
        <taxon>Stenosarchaea group</taxon>
        <taxon>Halobacteria</taxon>
        <taxon>Halobacteriales</taxon>
        <taxon>Natronomonadaceae</taxon>
        <taxon>Halomarina</taxon>
    </lineage>
</organism>
<dbReference type="Gene3D" id="3.50.50.100">
    <property type="match status" value="1"/>
</dbReference>
<protein>
    <submittedName>
        <fullName evidence="7">NAD(P)/FAD-dependent oxidoreductase</fullName>
        <ecNumber evidence="7">1.6.5.-</ecNumber>
    </submittedName>
</protein>
<evidence type="ECO:0000256" key="1">
    <source>
        <dbReference type="ARBA" id="ARBA00001974"/>
    </source>
</evidence>
<keyword evidence="4" id="KW-0274">FAD</keyword>
<keyword evidence="8" id="KW-1185">Reference proteome</keyword>
<dbReference type="EMBL" id="JBHSQH010000001">
    <property type="protein sequence ID" value="MFC5973083.1"/>
    <property type="molecule type" value="Genomic_DNA"/>
</dbReference>
<keyword evidence="3" id="KW-0285">Flavoprotein</keyword>
<dbReference type="Proteomes" id="UP001596099">
    <property type="component" value="Unassembled WGS sequence"/>
</dbReference>
<evidence type="ECO:0000259" key="6">
    <source>
        <dbReference type="Pfam" id="PF07992"/>
    </source>
</evidence>
<evidence type="ECO:0000256" key="5">
    <source>
        <dbReference type="ARBA" id="ARBA00023002"/>
    </source>
</evidence>
<dbReference type="InterPro" id="IPR051169">
    <property type="entry name" value="NADH-Q_oxidoreductase"/>
</dbReference>
<gene>
    <name evidence="7" type="ORF">ACFPYI_17255</name>
</gene>
<dbReference type="EC" id="1.6.5.-" evidence="7"/>
<dbReference type="PRINTS" id="PR00368">
    <property type="entry name" value="FADPNR"/>
</dbReference>
<dbReference type="Pfam" id="PF07992">
    <property type="entry name" value="Pyr_redox_2"/>
    <property type="match status" value="1"/>
</dbReference>
<dbReference type="PANTHER" id="PTHR42913">
    <property type="entry name" value="APOPTOSIS-INDUCING FACTOR 1"/>
    <property type="match status" value="1"/>
</dbReference>
<dbReference type="RefSeq" id="WP_247417198.1">
    <property type="nucleotide sequence ID" value="NZ_JALLGW010000001.1"/>
</dbReference>
<proteinExistence type="inferred from homology"/>
<dbReference type="AlphaFoldDB" id="A0ABD5RRD5"/>
<comment type="caution">
    <text evidence="7">The sequence shown here is derived from an EMBL/GenBank/DDBJ whole genome shotgun (WGS) entry which is preliminary data.</text>
</comment>
<dbReference type="GO" id="GO:0016491">
    <property type="term" value="F:oxidoreductase activity"/>
    <property type="evidence" value="ECO:0007669"/>
    <property type="project" value="UniProtKB-KW"/>
</dbReference>
<dbReference type="InterPro" id="IPR036188">
    <property type="entry name" value="FAD/NAD-bd_sf"/>
</dbReference>
<dbReference type="InterPro" id="IPR023753">
    <property type="entry name" value="FAD/NAD-binding_dom"/>
</dbReference>
<dbReference type="PANTHER" id="PTHR42913:SF3">
    <property type="entry name" value="64 KDA MITOCHONDRIAL NADH DEHYDROGENASE (EUROFUNG)"/>
    <property type="match status" value="1"/>
</dbReference>
<evidence type="ECO:0000256" key="4">
    <source>
        <dbReference type="ARBA" id="ARBA00022827"/>
    </source>
</evidence>
<name>A0ABD5RRD5_9EURY</name>
<sequence>MTENVVVLGSGYAGAGAVKSIEKKLGDRVDLTWVSDVDHHLVLHEAHRCIRNPRVKEKIAIPVDEIKSPSTRFVQAEVTNIDSDEQVVELDDGTTVNFDYCVVGIGSQTAFFGIDGLQEHALTLKNLSDALEVHDAVKAAARDATRSDPAQVIVGGAGLSGIQSAGEIAEFRDMHRAPIDIHIVEGLESVFPPGEPEIQAQLDEMLRERDIQIHTGEFIGEVDDDTVYVGDDKELEYDVLLWTGGITGQNVAEKLDIGQDERSHRLHAASTFETSEPGIFAIGDSALVEQPGDEPAPPTAQAAWDAAEVVGENLKRAMNDQPLQEWRYKDKGTVISVGEKAVAQDVKPIEGAEMPIARVLGNPFGGMPAKTLKKAIAARWINKITGTSRAAKAWTDM</sequence>
<evidence type="ECO:0000313" key="7">
    <source>
        <dbReference type="EMBL" id="MFC5973083.1"/>
    </source>
</evidence>